<protein>
    <submittedName>
        <fullName evidence="2">Uncharacterized protein</fullName>
    </submittedName>
</protein>
<sequence>MSIMTVSSGYNKGNTKKFLYSGPKKEDQEEQWTFSPRKQQASPRETQFGVDDVWSIQKNVSLGKNIKPSTDGLNLKANNTYYSRYGNVKGKDDLKSNFGGSNFKVGNENQFGSTANSTNKSWNYEKRGFSYSSFGTANNGMNSYNGSPNSTKNSPPFSPFGNARGNQDSSLW</sequence>
<dbReference type="EMBL" id="UYJE01001731">
    <property type="protein sequence ID" value="VDI04658.1"/>
    <property type="molecule type" value="Genomic_DNA"/>
</dbReference>
<evidence type="ECO:0000313" key="2">
    <source>
        <dbReference type="EMBL" id="VDI04658.1"/>
    </source>
</evidence>
<feature type="region of interest" description="Disordered" evidence="1">
    <location>
        <begin position="142"/>
        <end position="172"/>
    </location>
</feature>
<dbReference type="Proteomes" id="UP000596742">
    <property type="component" value="Unassembled WGS sequence"/>
</dbReference>
<feature type="compositionally biased region" description="Polar residues" evidence="1">
    <location>
        <begin position="142"/>
        <end position="155"/>
    </location>
</feature>
<evidence type="ECO:0000313" key="3">
    <source>
        <dbReference type="Proteomes" id="UP000596742"/>
    </source>
</evidence>
<feature type="compositionally biased region" description="Polar residues" evidence="1">
    <location>
        <begin position="31"/>
        <end position="45"/>
    </location>
</feature>
<gene>
    <name evidence="2" type="ORF">MGAL_10B018000</name>
</gene>
<evidence type="ECO:0000256" key="1">
    <source>
        <dbReference type="SAM" id="MobiDB-lite"/>
    </source>
</evidence>
<organism evidence="2 3">
    <name type="scientific">Mytilus galloprovincialis</name>
    <name type="common">Mediterranean mussel</name>
    <dbReference type="NCBI Taxonomy" id="29158"/>
    <lineage>
        <taxon>Eukaryota</taxon>
        <taxon>Metazoa</taxon>
        <taxon>Spiralia</taxon>
        <taxon>Lophotrochozoa</taxon>
        <taxon>Mollusca</taxon>
        <taxon>Bivalvia</taxon>
        <taxon>Autobranchia</taxon>
        <taxon>Pteriomorphia</taxon>
        <taxon>Mytilida</taxon>
        <taxon>Mytiloidea</taxon>
        <taxon>Mytilidae</taxon>
        <taxon>Mytilinae</taxon>
        <taxon>Mytilus</taxon>
    </lineage>
</organism>
<accession>A0A8B6CI96</accession>
<dbReference type="OrthoDB" id="6154260at2759"/>
<comment type="caution">
    <text evidence="2">The sequence shown here is derived from an EMBL/GenBank/DDBJ whole genome shotgun (WGS) entry which is preliminary data.</text>
</comment>
<keyword evidence="3" id="KW-1185">Reference proteome</keyword>
<feature type="compositionally biased region" description="Polar residues" evidence="1">
    <location>
        <begin position="1"/>
        <end position="13"/>
    </location>
</feature>
<proteinExistence type="predicted"/>
<name>A0A8B6CI96_MYTGA</name>
<reference evidence="2" key="1">
    <citation type="submission" date="2018-11" db="EMBL/GenBank/DDBJ databases">
        <authorList>
            <person name="Alioto T."/>
            <person name="Alioto T."/>
        </authorList>
    </citation>
    <scope>NUCLEOTIDE SEQUENCE</scope>
</reference>
<dbReference type="AlphaFoldDB" id="A0A8B6CI96"/>
<feature type="region of interest" description="Disordered" evidence="1">
    <location>
        <begin position="1"/>
        <end position="49"/>
    </location>
</feature>